<gene>
    <name evidence="1" type="ORF">UFOVP599_11</name>
</gene>
<protein>
    <submittedName>
        <fullName evidence="1">Uncharacterized protein</fullName>
    </submittedName>
</protein>
<sequence>MTQSVTFTVDQLNQMLAYCDQLPYRFAKPLIDQIQQIAGPQLQEVQTNGATNPQVQATINETEANQD</sequence>
<organism evidence="1">
    <name type="scientific">uncultured Caudovirales phage</name>
    <dbReference type="NCBI Taxonomy" id="2100421"/>
    <lineage>
        <taxon>Viruses</taxon>
        <taxon>Duplodnaviria</taxon>
        <taxon>Heunggongvirae</taxon>
        <taxon>Uroviricota</taxon>
        <taxon>Caudoviricetes</taxon>
        <taxon>Peduoviridae</taxon>
        <taxon>Maltschvirus</taxon>
        <taxon>Maltschvirus maltsch</taxon>
    </lineage>
</organism>
<proteinExistence type="predicted"/>
<accession>A0A6J5MXE5</accession>
<dbReference type="EMBL" id="LR796556">
    <property type="protein sequence ID" value="CAB4151298.1"/>
    <property type="molecule type" value="Genomic_DNA"/>
</dbReference>
<reference evidence="1" key="1">
    <citation type="submission" date="2020-04" db="EMBL/GenBank/DDBJ databases">
        <authorList>
            <person name="Chiriac C."/>
            <person name="Salcher M."/>
            <person name="Ghai R."/>
            <person name="Kavagutti S V."/>
        </authorList>
    </citation>
    <scope>NUCLEOTIDE SEQUENCE</scope>
</reference>
<name>A0A6J5MXE5_9CAUD</name>
<evidence type="ECO:0000313" key="1">
    <source>
        <dbReference type="EMBL" id="CAB4151298.1"/>
    </source>
</evidence>